<protein>
    <recommendedName>
        <fullName evidence="1">DUF58 domain-containing protein</fullName>
    </recommendedName>
</protein>
<sequence length="294" mass="31654">MPLNTVPLTPAELQARANAASAHLPGLILSAERLAAMVAPGAHGLRRAGPGEDFWQYRPATQGDTARAIDWRRSGRSDAQFVRDREAQTAQSVAIWVSNGQGMQFTGGADRPTKAARARLLALALAMVLLRGGEKVGLLGQPLRSGRMQAGRLAEALLTMTAGAGDDDQPDADTLRPGQRLVLIGDFLERPDWLPGVLSRASAMGARGAMLQLLDPDEEAFPYQGAVVFRSVSGAFSHDSRDAGGLRDAYRQRLAERRDWLAAQATGAGWHFGHHRTDHAPAVVLEWLYQVLGD</sequence>
<dbReference type="EMBL" id="FODE01000041">
    <property type="protein sequence ID" value="SEO17730.1"/>
    <property type="molecule type" value="Genomic_DNA"/>
</dbReference>
<dbReference type="STRING" id="34002.SAMN04489859_104123"/>
<dbReference type="PANTHER" id="PTHR33608:SF6">
    <property type="entry name" value="BLL2464 PROTEIN"/>
    <property type="match status" value="1"/>
</dbReference>
<dbReference type="InterPro" id="IPR002881">
    <property type="entry name" value="DUF58"/>
</dbReference>
<dbReference type="Pfam" id="PF01882">
    <property type="entry name" value="DUF58"/>
    <property type="match status" value="1"/>
</dbReference>
<proteinExistence type="predicted"/>
<evidence type="ECO:0000259" key="1">
    <source>
        <dbReference type="Pfam" id="PF01882"/>
    </source>
</evidence>
<evidence type="ECO:0000313" key="3">
    <source>
        <dbReference type="Proteomes" id="UP000199054"/>
    </source>
</evidence>
<evidence type="ECO:0000313" key="2">
    <source>
        <dbReference type="EMBL" id="SEO17730.1"/>
    </source>
</evidence>
<accession>A0A1H8MKD5</accession>
<dbReference type="AlphaFoldDB" id="A0A1H8MKD5"/>
<organism evidence="2 3">
    <name type="scientific">Paracoccus alcaliphilus</name>
    <dbReference type="NCBI Taxonomy" id="34002"/>
    <lineage>
        <taxon>Bacteria</taxon>
        <taxon>Pseudomonadati</taxon>
        <taxon>Pseudomonadota</taxon>
        <taxon>Alphaproteobacteria</taxon>
        <taxon>Rhodobacterales</taxon>
        <taxon>Paracoccaceae</taxon>
        <taxon>Paracoccus</taxon>
    </lineage>
</organism>
<dbReference type="RefSeq" id="WP_244519335.1">
    <property type="nucleotide sequence ID" value="NZ_CP067124.1"/>
</dbReference>
<dbReference type="PANTHER" id="PTHR33608">
    <property type="entry name" value="BLL2464 PROTEIN"/>
    <property type="match status" value="1"/>
</dbReference>
<reference evidence="2 3" key="1">
    <citation type="submission" date="2016-10" db="EMBL/GenBank/DDBJ databases">
        <authorList>
            <person name="de Groot N.N."/>
        </authorList>
    </citation>
    <scope>NUCLEOTIDE SEQUENCE [LARGE SCALE GENOMIC DNA]</scope>
    <source>
        <strain evidence="2 3">DSM 8512</strain>
    </source>
</reference>
<gene>
    <name evidence="2" type="ORF">SAMN04489859_104123</name>
</gene>
<dbReference type="Proteomes" id="UP000199054">
    <property type="component" value="Unassembled WGS sequence"/>
</dbReference>
<name>A0A1H8MKD5_9RHOB</name>
<keyword evidence="3" id="KW-1185">Reference proteome</keyword>
<feature type="domain" description="DUF58" evidence="1">
    <location>
        <begin position="56"/>
        <end position="256"/>
    </location>
</feature>